<evidence type="ECO:0000313" key="9">
    <source>
        <dbReference type="Proteomes" id="UP000215355"/>
    </source>
</evidence>
<accession>A0AAJ4X9M5</accession>
<dbReference type="Gene3D" id="2.20.20.130">
    <property type="match status" value="1"/>
</dbReference>
<dbReference type="KEGG" id="smiz:4412673_00941"/>
<dbReference type="Gene3D" id="1.25.40.900">
    <property type="match status" value="1"/>
</dbReference>
<feature type="domain" description="SusD-like N-terminal" evidence="7">
    <location>
        <begin position="21"/>
        <end position="225"/>
    </location>
</feature>
<evidence type="ECO:0000313" key="8">
    <source>
        <dbReference type="EMBL" id="SNV44344.1"/>
    </source>
</evidence>
<dbReference type="AlphaFoldDB" id="A0AAJ4X9M5"/>
<dbReference type="GO" id="GO:0009279">
    <property type="term" value="C:cell outer membrane"/>
    <property type="evidence" value="ECO:0007669"/>
    <property type="project" value="UniProtKB-SubCell"/>
</dbReference>
<name>A0AAJ4X9M5_9SPHI</name>
<dbReference type="PROSITE" id="PS51257">
    <property type="entry name" value="PROKAR_LIPOPROTEIN"/>
    <property type="match status" value="1"/>
</dbReference>
<gene>
    <name evidence="8" type="ORF">SAMEA4412673_00941</name>
</gene>
<reference evidence="8 9" key="1">
    <citation type="submission" date="2017-06" db="EMBL/GenBank/DDBJ databases">
        <authorList>
            <consortium name="Pathogen Informatics"/>
        </authorList>
    </citation>
    <scope>NUCLEOTIDE SEQUENCE [LARGE SCALE GENOMIC DNA]</scope>
    <source>
        <strain evidence="8 9">NCTC12149</strain>
    </source>
</reference>
<comment type="similarity">
    <text evidence="2">Belongs to the SusD family.</text>
</comment>
<dbReference type="Gene3D" id="1.25.40.390">
    <property type="match status" value="1"/>
</dbReference>
<sequence length="483" mass="53563">MKKNSLYIIALASLSLFSCKDFLDVKPTNSTDSSVTIQTVADAKVMINGLTRQIVKSSLFGRNLMLYGDAKGGDLTIVSQGRGLDALYVFNHSINNNNYSDFWADGYNAIMQANNIIKSIDDLQAAGTELDFNNFEGQALTIRALLHFELVKLYGKTYTQDPNALGVPIVTEALSTSAQPLRNKVSEVYGQIVKDLTAAADLLPKTKANGYINYYANRVILSRVYMTMGDFDKALAAAEEVIDSKVYSLYSNAEWVPSWANQFGKESIFEITLAKDQGDLGSASLGFYYLRNKDNNALGNFTASDYFLSRLGQDEEDVRWGIFTKDELDRQAACYKYVGSVEKDGDGKDTYTAVNIKVARLSEVYLNAAEAALKKPSADKAKAATYLNEIRKRAPELAPATAATVTEAMILDEKSKELYGEGQRYWDMIRTNKTITFNDEHVGVTMSHREKSINRTFFKTILPIPQVEINANPGLEAQQNPGY</sequence>
<dbReference type="RefSeq" id="WP_093098820.1">
    <property type="nucleotide sequence ID" value="NZ_CP158798.1"/>
</dbReference>
<organism evidence="8 9">
    <name type="scientific">Sphingobacterium mizutaii</name>
    <dbReference type="NCBI Taxonomy" id="1010"/>
    <lineage>
        <taxon>Bacteria</taxon>
        <taxon>Pseudomonadati</taxon>
        <taxon>Bacteroidota</taxon>
        <taxon>Sphingobacteriia</taxon>
        <taxon>Sphingobacteriales</taxon>
        <taxon>Sphingobacteriaceae</taxon>
        <taxon>Sphingobacterium</taxon>
    </lineage>
</organism>
<proteinExistence type="inferred from homology"/>
<keyword evidence="4" id="KW-0472">Membrane</keyword>
<dbReference type="Proteomes" id="UP000215355">
    <property type="component" value="Chromosome 1"/>
</dbReference>
<dbReference type="SUPFAM" id="SSF48452">
    <property type="entry name" value="TPR-like"/>
    <property type="match status" value="1"/>
</dbReference>
<evidence type="ECO:0000259" key="7">
    <source>
        <dbReference type="Pfam" id="PF14322"/>
    </source>
</evidence>
<comment type="subcellular location">
    <subcellularLocation>
        <location evidence="1">Cell outer membrane</location>
    </subcellularLocation>
</comment>
<evidence type="ECO:0000256" key="3">
    <source>
        <dbReference type="ARBA" id="ARBA00022729"/>
    </source>
</evidence>
<evidence type="ECO:0000256" key="5">
    <source>
        <dbReference type="ARBA" id="ARBA00023237"/>
    </source>
</evidence>
<dbReference type="CDD" id="cd08977">
    <property type="entry name" value="SusD"/>
    <property type="match status" value="1"/>
</dbReference>
<evidence type="ECO:0000256" key="2">
    <source>
        <dbReference type="ARBA" id="ARBA00006275"/>
    </source>
</evidence>
<dbReference type="Pfam" id="PF07980">
    <property type="entry name" value="SusD_RagB"/>
    <property type="match status" value="1"/>
</dbReference>
<dbReference type="EMBL" id="LT906468">
    <property type="protein sequence ID" value="SNV44344.1"/>
    <property type="molecule type" value="Genomic_DNA"/>
</dbReference>
<keyword evidence="5" id="KW-0998">Cell outer membrane</keyword>
<keyword evidence="3" id="KW-0732">Signal</keyword>
<feature type="domain" description="RagB/SusD" evidence="6">
    <location>
        <begin position="334"/>
        <end position="483"/>
    </location>
</feature>
<evidence type="ECO:0000256" key="1">
    <source>
        <dbReference type="ARBA" id="ARBA00004442"/>
    </source>
</evidence>
<evidence type="ECO:0000256" key="4">
    <source>
        <dbReference type="ARBA" id="ARBA00023136"/>
    </source>
</evidence>
<dbReference type="InterPro" id="IPR012944">
    <property type="entry name" value="SusD_RagB_dom"/>
</dbReference>
<dbReference type="InterPro" id="IPR033985">
    <property type="entry name" value="SusD-like_N"/>
</dbReference>
<dbReference type="Pfam" id="PF14322">
    <property type="entry name" value="SusD-like_3"/>
    <property type="match status" value="1"/>
</dbReference>
<protein>
    <submittedName>
        <fullName evidence="8">SusD family</fullName>
    </submittedName>
</protein>
<evidence type="ECO:0000259" key="6">
    <source>
        <dbReference type="Pfam" id="PF07980"/>
    </source>
</evidence>
<dbReference type="InterPro" id="IPR011990">
    <property type="entry name" value="TPR-like_helical_dom_sf"/>
</dbReference>